<protein>
    <recommendedName>
        <fullName evidence="4">Peptidase inhibitor family I36</fullName>
    </recommendedName>
</protein>
<dbReference type="RefSeq" id="WP_113696729.1">
    <property type="nucleotide sequence ID" value="NZ_CP015163.1"/>
</dbReference>
<gene>
    <name evidence="2" type="ORF">A4R43_38780</name>
</gene>
<reference evidence="2 3" key="1">
    <citation type="submission" date="2016-04" db="EMBL/GenBank/DDBJ databases">
        <title>Complete genome sequence and analysis of deep-sea sediment isolate, Amycolatopsis sp. WP1.</title>
        <authorList>
            <person name="Wang H."/>
            <person name="Chen S."/>
            <person name="Wu Q."/>
        </authorList>
    </citation>
    <scope>NUCLEOTIDE SEQUENCE [LARGE SCALE GENOMIC DNA]</scope>
    <source>
        <strain evidence="2 3">WP1</strain>
    </source>
</reference>
<evidence type="ECO:0008006" key="4">
    <source>
        <dbReference type="Google" id="ProtNLM"/>
    </source>
</evidence>
<dbReference type="OrthoDB" id="5196292at2"/>
<dbReference type="AlphaFoldDB" id="A0A344LHZ9"/>
<dbReference type="Proteomes" id="UP000250434">
    <property type="component" value="Chromosome"/>
</dbReference>
<dbReference type="Pfam" id="PF03995">
    <property type="entry name" value="Inhibitor_I36"/>
    <property type="match status" value="1"/>
</dbReference>
<feature type="chain" id="PRO_5016633241" description="Peptidase inhibitor family I36" evidence="1">
    <location>
        <begin position="35"/>
        <end position="135"/>
    </location>
</feature>
<proteinExistence type="predicted"/>
<feature type="signal peptide" evidence="1">
    <location>
        <begin position="1"/>
        <end position="34"/>
    </location>
</feature>
<evidence type="ECO:0000313" key="2">
    <source>
        <dbReference type="EMBL" id="AXB47673.1"/>
    </source>
</evidence>
<evidence type="ECO:0000256" key="1">
    <source>
        <dbReference type="SAM" id="SignalP"/>
    </source>
</evidence>
<keyword evidence="1" id="KW-0732">Signal</keyword>
<organism evidence="2 3">
    <name type="scientific">Amycolatopsis albispora</name>
    <dbReference type="NCBI Taxonomy" id="1804986"/>
    <lineage>
        <taxon>Bacteria</taxon>
        <taxon>Bacillati</taxon>
        <taxon>Actinomycetota</taxon>
        <taxon>Actinomycetes</taxon>
        <taxon>Pseudonocardiales</taxon>
        <taxon>Pseudonocardiaceae</taxon>
        <taxon>Amycolatopsis</taxon>
    </lineage>
</organism>
<keyword evidence="3" id="KW-1185">Reference proteome</keyword>
<accession>A0A344LHZ9</accession>
<name>A0A344LHZ9_9PSEU</name>
<dbReference type="EMBL" id="CP015163">
    <property type="protein sequence ID" value="AXB47673.1"/>
    <property type="molecule type" value="Genomic_DNA"/>
</dbReference>
<evidence type="ECO:0000313" key="3">
    <source>
        <dbReference type="Proteomes" id="UP000250434"/>
    </source>
</evidence>
<sequence>MTRTIKSLRSRLPKILLLASIGAFGMGGLAHASAASQPEPEKPQVTCQKGEFCIWTEEHYGGDVERLDLRTVNPEECVPLFTDFTGYSFVNRMDRMVSVYQGEDCSTEGDFTTYPGGGTYVPQAPFTVRAIQVWN</sequence>
<dbReference type="KEGG" id="aab:A4R43_38780"/>